<evidence type="ECO:0000313" key="2">
    <source>
        <dbReference type="Proteomes" id="UP000016487"/>
    </source>
</evidence>
<accession>A0AAD4FQU1</accession>
<dbReference type="RefSeq" id="WP_157592851.1">
    <property type="nucleotide sequence ID" value="NZ_AHBZ03000023.1"/>
</dbReference>
<name>A0AAD4FQU1_9GAMM</name>
<protein>
    <submittedName>
        <fullName evidence="1">Uncharacterized protein</fullName>
    </submittedName>
</protein>
<dbReference type="AlphaFoldDB" id="A0AAD4FQU1"/>
<reference evidence="1" key="2">
    <citation type="submission" date="2015-03" db="EMBL/GenBank/DDBJ databases">
        <title>Genome sequence of Pseudoalteromonas citrea.</title>
        <authorList>
            <person name="Xie B.-B."/>
            <person name="Rong J.-C."/>
            <person name="Qin Q.-L."/>
            <person name="Zhang Y.-Z."/>
        </authorList>
    </citation>
    <scope>NUCLEOTIDE SEQUENCE</scope>
    <source>
        <strain evidence="1">DSM 8771</strain>
    </source>
</reference>
<dbReference type="Proteomes" id="UP000016487">
    <property type="component" value="Unassembled WGS sequence"/>
</dbReference>
<comment type="caution">
    <text evidence="1">The sequence shown here is derived from an EMBL/GenBank/DDBJ whole genome shotgun (WGS) entry which is preliminary data.</text>
</comment>
<gene>
    <name evidence="1" type="ORF">PCIT_a3849</name>
</gene>
<dbReference type="EMBL" id="AHBZ03000023">
    <property type="protein sequence ID" value="KAF7767761.1"/>
    <property type="molecule type" value="Genomic_DNA"/>
</dbReference>
<evidence type="ECO:0000313" key="1">
    <source>
        <dbReference type="EMBL" id="KAF7767761.1"/>
    </source>
</evidence>
<reference evidence="1" key="1">
    <citation type="journal article" date="2012" name="J. Bacteriol.">
        <title>Genome sequences of type strains of seven species of the marine bacterium Pseudoalteromonas.</title>
        <authorList>
            <person name="Xie B.B."/>
            <person name="Shu Y.L."/>
            <person name="Qin Q.L."/>
            <person name="Rong J.C."/>
            <person name="Zhang X.Y."/>
            <person name="Chen X.L."/>
            <person name="Shi M."/>
            <person name="He H.L."/>
            <person name="Zhou B.C."/>
            <person name="Zhang Y.Z."/>
        </authorList>
    </citation>
    <scope>NUCLEOTIDE SEQUENCE</scope>
    <source>
        <strain evidence="1">DSM 8771</strain>
    </source>
</reference>
<organism evidence="1 2">
    <name type="scientific">Pseudoalteromonas citrea</name>
    <dbReference type="NCBI Taxonomy" id="43655"/>
    <lineage>
        <taxon>Bacteria</taxon>
        <taxon>Pseudomonadati</taxon>
        <taxon>Pseudomonadota</taxon>
        <taxon>Gammaproteobacteria</taxon>
        <taxon>Alteromonadales</taxon>
        <taxon>Pseudoalteromonadaceae</taxon>
        <taxon>Pseudoalteromonas</taxon>
    </lineage>
</organism>
<sequence length="54" mass="6051">MGDDNDIDTLASVAAAVKLHQLNIEAYTRYRQINSSHWKAENTHFSGVQVSLSF</sequence>
<proteinExistence type="predicted"/>